<gene>
    <name evidence="22" type="primary">ebi_5</name>
    <name evidence="22" type="ORF">Bhyg_00529</name>
</gene>
<dbReference type="PANTHER" id="PTHR22846">
    <property type="entry name" value="WD40 REPEAT PROTEIN"/>
    <property type="match status" value="1"/>
</dbReference>
<evidence type="ECO:0000256" key="10">
    <source>
        <dbReference type="ARBA" id="ARBA00023015"/>
    </source>
</evidence>
<keyword evidence="4 20" id="KW-0813">Transport</keyword>
<dbReference type="GO" id="GO:0003714">
    <property type="term" value="F:transcription corepressor activity"/>
    <property type="evidence" value="ECO:0007669"/>
    <property type="project" value="InterPro"/>
</dbReference>
<keyword evidence="9 21" id="KW-1133">Transmembrane helix</keyword>
<dbReference type="SUPFAM" id="SSF50978">
    <property type="entry name" value="WD40 repeat-like"/>
    <property type="match status" value="1"/>
</dbReference>
<dbReference type="InterPro" id="IPR001680">
    <property type="entry name" value="WD40_rpt"/>
</dbReference>
<dbReference type="InterPro" id="IPR045183">
    <property type="entry name" value="Ebi-like"/>
</dbReference>
<dbReference type="SUPFAM" id="SSF50998">
    <property type="entry name" value="Quinoprotein alcohol dehydrogenase-like"/>
    <property type="match status" value="1"/>
</dbReference>
<feature type="repeat" description="WD" evidence="19">
    <location>
        <begin position="44"/>
        <end position="85"/>
    </location>
</feature>
<feature type="repeat" description="WD" evidence="19">
    <location>
        <begin position="264"/>
        <end position="314"/>
    </location>
</feature>
<evidence type="ECO:0000256" key="5">
    <source>
        <dbReference type="ARBA" id="ARBA00022461"/>
    </source>
</evidence>
<dbReference type="InterPro" id="IPR036322">
    <property type="entry name" value="WD40_repeat_dom_sf"/>
</dbReference>
<dbReference type="InterPro" id="IPR020903">
    <property type="entry name" value="ENaC_CS"/>
</dbReference>
<dbReference type="EMBL" id="WJQU01000001">
    <property type="protein sequence ID" value="KAJ6645324.1"/>
    <property type="molecule type" value="Genomic_DNA"/>
</dbReference>
<dbReference type="FunFam" id="2.130.10.10:FF:000218">
    <property type="entry name" value="WD40 repeat-containing protein HOS15"/>
    <property type="match status" value="2"/>
</dbReference>
<keyword evidence="15 20" id="KW-0739">Sodium transport</keyword>
<comment type="subcellular location">
    <subcellularLocation>
        <location evidence="2">Membrane</location>
        <topology evidence="2">Multi-pass membrane protein</topology>
    </subcellularLocation>
    <subcellularLocation>
        <location evidence="1">Nucleus</location>
    </subcellularLocation>
</comment>
<dbReference type="PRINTS" id="PR01078">
    <property type="entry name" value="AMINACHANNEL"/>
</dbReference>
<keyword evidence="11" id="KW-0915">Sodium</keyword>
<dbReference type="InterPro" id="IPR019775">
    <property type="entry name" value="WD40_repeat_CS"/>
</dbReference>
<dbReference type="InterPro" id="IPR011047">
    <property type="entry name" value="Quinoprotein_ADH-like_sf"/>
</dbReference>
<protein>
    <submittedName>
        <fullName evidence="22">F-box-like/WD repeat-containing protein ebi</fullName>
    </submittedName>
</protein>
<comment type="caution">
    <text evidence="22">The sequence shown here is derived from an EMBL/GenBank/DDBJ whole genome shotgun (WGS) entry which is preliminary data.</text>
</comment>
<evidence type="ECO:0000256" key="3">
    <source>
        <dbReference type="ARBA" id="ARBA00007193"/>
    </source>
</evidence>
<dbReference type="PROSITE" id="PS00678">
    <property type="entry name" value="WD_REPEATS_1"/>
    <property type="match status" value="4"/>
</dbReference>
<dbReference type="Gene3D" id="3.10.310.10">
    <property type="entry name" value="Diaminopimelate Epimerase, Chain A, domain 1"/>
    <property type="match status" value="2"/>
</dbReference>
<dbReference type="OrthoDB" id="6021021at2759"/>
<comment type="similarity">
    <text evidence="18">Belongs to the WD repeat EBI family.</text>
</comment>
<dbReference type="PANTHER" id="PTHR22846:SF2">
    <property type="entry name" value="F-BOX-LIKE_WD REPEAT-CONTAINING PROTEIN EBI"/>
    <property type="match status" value="1"/>
</dbReference>
<feature type="repeat" description="WD" evidence="19">
    <location>
        <begin position="315"/>
        <end position="356"/>
    </location>
</feature>
<dbReference type="Gene3D" id="2.130.10.10">
    <property type="entry name" value="YVTN repeat-like/Quinoprotein amine dehydrogenase"/>
    <property type="match status" value="2"/>
</dbReference>
<evidence type="ECO:0000256" key="13">
    <source>
        <dbReference type="ARBA" id="ARBA00023136"/>
    </source>
</evidence>
<keyword evidence="6 19" id="KW-0853">WD repeat</keyword>
<evidence type="ECO:0000256" key="15">
    <source>
        <dbReference type="ARBA" id="ARBA00023201"/>
    </source>
</evidence>
<accession>A0A9Q0S520</accession>
<keyword evidence="8" id="KW-0677">Repeat</keyword>
<feature type="repeat" description="WD" evidence="19">
    <location>
        <begin position="106"/>
        <end position="130"/>
    </location>
</feature>
<proteinExistence type="inferred from homology"/>
<dbReference type="Gene3D" id="1.10.287.820">
    <property type="entry name" value="Acid-sensing ion channel domain"/>
    <property type="match status" value="1"/>
</dbReference>
<dbReference type="GO" id="GO:0005272">
    <property type="term" value="F:sodium channel activity"/>
    <property type="evidence" value="ECO:0007669"/>
    <property type="project" value="UniProtKB-KW"/>
</dbReference>
<evidence type="ECO:0000256" key="8">
    <source>
        <dbReference type="ARBA" id="ARBA00022737"/>
    </source>
</evidence>
<dbReference type="Pfam" id="PF00400">
    <property type="entry name" value="WD40"/>
    <property type="match status" value="12"/>
</dbReference>
<evidence type="ECO:0000256" key="12">
    <source>
        <dbReference type="ARBA" id="ARBA00023065"/>
    </source>
</evidence>
<keyword evidence="14" id="KW-0804">Transcription</keyword>
<keyword evidence="10" id="KW-0805">Transcription regulation</keyword>
<evidence type="ECO:0000256" key="17">
    <source>
        <dbReference type="ARBA" id="ARBA00023303"/>
    </source>
</evidence>
<dbReference type="Pfam" id="PF00858">
    <property type="entry name" value="ASC"/>
    <property type="match status" value="1"/>
</dbReference>
<reference evidence="22" key="1">
    <citation type="submission" date="2022-07" db="EMBL/GenBank/DDBJ databases">
        <authorList>
            <person name="Trinca V."/>
            <person name="Uliana J.V.C."/>
            <person name="Torres T.T."/>
            <person name="Ward R.J."/>
            <person name="Monesi N."/>
        </authorList>
    </citation>
    <scope>NUCLEOTIDE SEQUENCE</scope>
    <source>
        <strain evidence="22">HSMRA1968</strain>
        <tissue evidence="22">Whole embryos</tissue>
    </source>
</reference>
<evidence type="ECO:0000256" key="4">
    <source>
        <dbReference type="ARBA" id="ARBA00022448"/>
    </source>
</evidence>
<evidence type="ECO:0000256" key="14">
    <source>
        <dbReference type="ARBA" id="ARBA00023163"/>
    </source>
</evidence>
<dbReference type="SMART" id="SM00320">
    <property type="entry name" value="WD40"/>
    <property type="match status" value="15"/>
</dbReference>
<evidence type="ECO:0000256" key="20">
    <source>
        <dbReference type="RuleBase" id="RU000679"/>
    </source>
</evidence>
<sequence length="1654" mass="186115">MQTPASSPGSLGKWEMGRTSLNGENMDTGVPQSFLIPVSKLTVLRGHKSEVYVCAWNPISDLLASGSVDATARIWDMRDNSTNLNGLVLPHWMNGCSAILKDFKIVCSLNWNPNGTLLATGCFDGYVRIWTADGKIIKKLGPDEGQIYALKWNAQGNYCLAAGKAETKIWNVAAGYCIHTFRFHSGKTLDVDWRTNTSFASCGDDGSIHVCERGVNKPIISFRGHTSDVNAIRWDHQGQLLASCSDDKTVKLWSMKHATCVRDLQAHSKQVISVEWSPSGSGTINPYMNLILASASFDSTVRLWDVERGACIYTLTKYADPVCSIAFSPDGMYLASGGANKYVNIWSTRSGKLTHSYQVTASIIQVCWNSLSNKIGATALDGNVFVMDLRKIVTRVYSILLKVEWLRMKLRLIFFVFAILVQKTISYYENSDVTILDKFNFDELLQQQLQAFFKQHILNCSLFGKASERPTVLRWLHFTMPTIMQLEDRGGGEKQSASSVETQTIEKVQNHKLNFVSDTVSTFCNNSTVPGIRYFVEPDRHWLEKFWWIVAIALSIFASVYGIVDIWISWNENPVTIHFNNKPRSLDTIPFPAVTICSTEKFDKYNVDINRIYNILLEDNFQNKSALLELSPKEIHQVNALLQICDVHYNPEINVSSSPSIYDTIKDLSPETMLNFYVTWIGNDYTSKPFYTEDGICYTYNSLNSNELYSDAIADDLLTIDSNPNSTHWNLEDGYRPNVNESEIYPYRVFGTEDLMGLTVGVRINSEDYICLVEAPGFHISLHAPDDIPRMRRDFIFIPPGHYVYVSIKPQVITTSEGLRSYKPVERGCYFKAERKLAFFKSYSEQKCEFECFANYTLAQCECVHFSMPRKNSTRICTAKERFCLYEASLSFKTQLHVRNCNCLPDCTSINYNVEISQAASEDYYKYIITEKPLAYTQMYLTFKENKFLSLNRMETSTMSHFFSEIGGLLGLFMGLSMISIIEFVYFCTLRLGCTFRGQQMASISTQTLRTKTPHHFHNHTAFQRNVPFFPGFHLPSYFHCACSTKNIKSYLCVKIDAFVSAEDSFTGNPAAVCLLDFDDDISDAVKQKIGSEFNLSETAFVATAWNKMTVRKSKNDFTLRWFTPTTEIALCGHATLATAKVLFDKMERRNETHTTINFETKFRGTLSSTINWETGRISINFPLTPVAEVTEMEMPSLSKYLHSLVDSFDVSYIHSVYYAKATKYLLVRLHDKLGEKGLVDLKPDYGAFSSLRGNDEDGSDLVIGIIATVKGSNNIQMYSRFFATWLGVNEDPVCGSAHCALSSYWSKELKLTKLLGKQCSERTGYLYCSINEPSPGRVSLEGIARVFAHGELILRLYSNTSVGVINKRMNKEESNGSLLATACSDGYIRIWTTKGSLTDTLGKHEGPIYALKWNKDENYILSAGNDGTMVWDIPTGLCYKTFRFHSGIVFNVDWQTNTSFASCGKDGSIHVCELGEDKPIKSFQGHTDEVNVVRWDPQGQLLASCSDDKTVKIWSMKQDTCVHDLQAHSQKIVTVKWSPAGSGTTNPNMNLILASASFDSTVRLWDVERGTCISTLTKHTDAVHSVAFSPDGKYLASGGFDNYVHIWNIESGQLTHSYEGTCCILEVCWNSCGRKVGACASDGNVFVLDLQKL</sequence>
<evidence type="ECO:0000256" key="18">
    <source>
        <dbReference type="ARBA" id="ARBA00025741"/>
    </source>
</evidence>
<evidence type="ECO:0000256" key="11">
    <source>
        <dbReference type="ARBA" id="ARBA00023053"/>
    </source>
</evidence>
<keyword evidence="13 21" id="KW-0472">Membrane</keyword>
<evidence type="ECO:0000256" key="2">
    <source>
        <dbReference type="ARBA" id="ARBA00004141"/>
    </source>
</evidence>
<dbReference type="PROSITE" id="PS50294">
    <property type="entry name" value="WD_REPEATS_REGION"/>
    <property type="match status" value="8"/>
</dbReference>
<keyword evidence="7 20" id="KW-0812">Transmembrane</keyword>
<name>A0A9Q0S520_9DIPT</name>
<dbReference type="InterPro" id="IPR001873">
    <property type="entry name" value="ENaC"/>
</dbReference>
<dbReference type="InterPro" id="IPR020472">
    <property type="entry name" value="WD40_PAC1"/>
</dbReference>
<dbReference type="Proteomes" id="UP001151699">
    <property type="component" value="Chromosome A"/>
</dbReference>
<dbReference type="SUPFAM" id="SSF54506">
    <property type="entry name" value="Diaminopimelate epimerase-like"/>
    <property type="match status" value="1"/>
</dbReference>
<keyword evidence="12 20" id="KW-0406">Ion transport</keyword>
<dbReference type="CDD" id="cd00200">
    <property type="entry name" value="WD40"/>
    <property type="match status" value="2"/>
</dbReference>
<dbReference type="PRINTS" id="PR00320">
    <property type="entry name" value="GPROTEINBRPT"/>
</dbReference>
<keyword evidence="17 20" id="KW-0407">Ion channel</keyword>
<keyword evidence="16" id="KW-0539">Nucleus</keyword>
<evidence type="ECO:0000256" key="21">
    <source>
        <dbReference type="SAM" id="Phobius"/>
    </source>
</evidence>
<dbReference type="PROSITE" id="PS50082">
    <property type="entry name" value="WD_REPEATS_2"/>
    <property type="match status" value="9"/>
</dbReference>
<dbReference type="Pfam" id="PF02567">
    <property type="entry name" value="PhzC-PhzF"/>
    <property type="match status" value="1"/>
</dbReference>
<dbReference type="GO" id="GO:0016020">
    <property type="term" value="C:membrane"/>
    <property type="evidence" value="ECO:0007669"/>
    <property type="project" value="UniProtKB-SubCell"/>
</dbReference>
<evidence type="ECO:0000256" key="9">
    <source>
        <dbReference type="ARBA" id="ARBA00022989"/>
    </source>
</evidence>
<organism evidence="22 23">
    <name type="scientific">Pseudolycoriella hygida</name>
    <dbReference type="NCBI Taxonomy" id="35572"/>
    <lineage>
        <taxon>Eukaryota</taxon>
        <taxon>Metazoa</taxon>
        <taxon>Ecdysozoa</taxon>
        <taxon>Arthropoda</taxon>
        <taxon>Hexapoda</taxon>
        <taxon>Insecta</taxon>
        <taxon>Pterygota</taxon>
        <taxon>Neoptera</taxon>
        <taxon>Endopterygota</taxon>
        <taxon>Diptera</taxon>
        <taxon>Nematocera</taxon>
        <taxon>Sciaroidea</taxon>
        <taxon>Sciaridae</taxon>
        <taxon>Pseudolycoriella</taxon>
    </lineage>
</organism>
<feature type="repeat" description="WD" evidence="19">
    <location>
        <begin position="1484"/>
        <end position="1525"/>
    </location>
</feature>
<comment type="similarity">
    <text evidence="3 20">Belongs to the amiloride-sensitive sodium channel (TC 1.A.6) family.</text>
</comment>
<evidence type="ECO:0000256" key="19">
    <source>
        <dbReference type="PROSITE-ProRule" id="PRU00221"/>
    </source>
</evidence>
<evidence type="ECO:0000313" key="22">
    <source>
        <dbReference type="EMBL" id="KAJ6645324.1"/>
    </source>
</evidence>
<evidence type="ECO:0000313" key="23">
    <source>
        <dbReference type="Proteomes" id="UP001151699"/>
    </source>
</evidence>
<dbReference type="InterPro" id="IPR003719">
    <property type="entry name" value="Phenazine_PhzF-like"/>
</dbReference>
<dbReference type="Gene3D" id="1.10.287.770">
    <property type="entry name" value="YojJ-like"/>
    <property type="match status" value="1"/>
</dbReference>
<dbReference type="GO" id="GO:0006357">
    <property type="term" value="P:regulation of transcription by RNA polymerase II"/>
    <property type="evidence" value="ECO:0007669"/>
    <property type="project" value="TreeGrafter"/>
</dbReference>
<dbReference type="GO" id="GO:0003824">
    <property type="term" value="F:catalytic activity"/>
    <property type="evidence" value="ECO:0007669"/>
    <property type="project" value="InterPro"/>
</dbReference>
<dbReference type="InterPro" id="IPR015943">
    <property type="entry name" value="WD40/YVTN_repeat-like_dom_sf"/>
</dbReference>
<feature type="repeat" description="WD" evidence="19">
    <location>
        <begin position="222"/>
        <end position="263"/>
    </location>
</feature>
<evidence type="ECO:0000256" key="16">
    <source>
        <dbReference type="ARBA" id="ARBA00023242"/>
    </source>
</evidence>
<feature type="repeat" description="WD" evidence="19">
    <location>
        <begin position="1402"/>
        <end position="1430"/>
    </location>
</feature>
<feature type="transmembrane region" description="Helical" evidence="21">
    <location>
        <begin position="962"/>
        <end position="987"/>
    </location>
</feature>
<evidence type="ECO:0000256" key="6">
    <source>
        <dbReference type="ARBA" id="ARBA00022574"/>
    </source>
</evidence>
<feature type="repeat" description="WD" evidence="19">
    <location>
        <begin position="1526"/>
        <end position="1576"/>
    </location>
</feature>
<dbReference type="NCBIfam" id="TIGR00654">
    <property type="entry name" value="PhzF_family"/>
    <property type="match status" value="1"/>
</dbReference>
<keyword evidence="5 20" id="KW-0894">Sodium channel</keyword>
<keyword evidence="23" id="KW-1185">Reference proteome</keyword>
<dbReference type="PROSITE" id="PS01206">
    <property type="entry name" value="ASC"/>
    <property type="match status" value="1"/>
</dbReference>
<dbReference type="GO" id="GO:0000118">
    <property type="term" value="C:histone deacetylase complex"/>
    <property type="evidence" value="ECO:0007669"/>
    <property type="project" value="TreeGrafter"/>
</dbReference>
<evidence type="ECO:0000256" key="1">
    <source>
        <dbReference type="ARBA" id="ARBA00004123"/>
    </source>
</evidence>
<evidence type="ECO:0000256" key="7">
    <source>
        <dbReference type="ARBA" id="ARBA00022692"/>
    </source>
</evidence>
<feature type="repeat" description="WD" evidence="19">
    <location>
        <begin position="1577"/>
        <end position="1618"/>
    </location>
</feature>